<gene>
    <name evidence="2" type="ORF">D1114_05520</name>
</gene>
<protein>
    <submittedName>
        <fullName evidence="2">BLUF domain-containing protein</fullName>
    </submittedName>
</protein>
<dbReference type="Pfam" id="PF04940">
    <property type="entry name" value="BLUF"/>
    <property type="match status" value="1"/>
</dbReference>
<dbReference type="Proteomes" id="UP000266305">
    <property type="component" value="Unassembled WGS sequence"/>
</dbReference>
<dbReference type="GO" id="GO:0009882">
    <property type="term" value="F:blue light photoreceptor activity"/>
    <property type="evidence" value="ECO:0007669"/>
    <property type="project" value="InterPro"/>
</dbReference>
<name>A0AAX1UNE6_CERSP</name>
<reference evidence="2 3" key="1">
    <citation type="submission" date="2018-08" db="EMBL/GenBank/DDBJ databases">
        <title>Draft genome sequence of Rhodobacter sphaeroides FY.</title>
        <authorList>
            <person name="Rayyan A."/>
            <person name="Meyer T.E."/>
            <person name="Kyndt J.A."/>
        </authorList>
    </citation>
    <scope>NUCLEOTIDE SEQUENCE [LARGE SCALE GENOMIC DNA]</scope>
    <source>
        <strain evidence="2 3">FY</strain>
    </source>
</reference>
<evidence type="ECO:0000313" key="2">
    <source>
        <dbReference type="EMBL" id="RHZ96920.1"/>
    </source>
</evidence>
<dbReference type="GO" id="GO:0071949">
    <property type="term" value="F:FAD binding"/>
    <property type="evidence" value="ECO:0007669"/>
    <property type="project" value="InterPro"/>
</dbReference>
<accession>A0AAX1UNE6</accession>
<dbReference type="EMBL" id="QWGP01000004">
    <property type="protein sequence ID" value="RHZ96920.1"/>
    <property type="molecule type" value="Genomic_DNA"/>
</dbReference>
<dbReference type="AlphaFoldDB" id="A0AAX1UNE6"/>
<dbReference type="InterPro" id="IPR007024">
    <property type="entry name" value="BLUF_domain"/>
</dbReference>
<feature type="domain" description="BLUF" evidence="1">
    <location>
        <begin position="4"/>
        <end position="95"/>
    </location>
</feature>
<organism evidence="2 3">
    <name type="scientific">Cereibacter sphaeroides</name>
    <name type="common">Rhodobacter sphaeroides</name>
    <dbReference type="NCBI Taxonomy" id="1063"/>
    <lineage>
        <taxon>Bacteria</taxon>
        <taxon>Pseudomonadati</taxon>
        <taxon>Pseudomonadota</taxon>
        <taxon>Alphaproteobacteria</taxon>
        <taxon>Rhodobacterales</taxon>
        <taxon>Paracoccaceae</taxon>
        <taxon>Cereibacter</taxon>
    </lineage>
</organism>
<dbReference type="RefSeq" id="WP_118999511.1">
    <property type="nucleotide sequence ID" value="NZ_QWGP01000004.1"/>
</dbReference>
<evidence type="ECO:0000259" key="1">
    <source>
        <dbReference type="PROSITE" id="PS50925"/>
    </source>
</evidence>
<comment type="caution">
    <text evidence="2">The sequence shown here is derived from an EMBL/GenBank/DDBJ whole genome shotgun (WGS) entry which is preliminary data.</text>
</comment>
<dbReference type="PROSITE" id="PS50925">
    <property type="entry name" value="BLUF"/>
    <property type="match status" value="1"/>
</dbReference>
<proteinExistence type="predicted"/>
<dbReference type="SMART" id="SM01034">
    <property type="entry name" value="BLUF"/>
    <property type="match status" value="1"/>
</dbReference>
<evidence type="ECO:0000313" key="3">
    <source>
        <dbReference type="Proteomes" id="UP000266305"/>
    </source>
</evidence>
<dbReference type="Gene3D" id="3.30.70.100">
    <property type="match status" value="1"/>
</dbReference>
<dbReference type="InterPro" id="IPR036046">
    <property type="entry name" value="Acylphosphatase-like_dom_sf"/>
</dbReference>
<dbReference type="SUPFAM" id="SSF54975">
    <property type="entry name" value="Acylphosphatase/BLUF domain-like"/>
    <property type="match status" value="1"/>
</dbReference>
<sequence length="140" mass="15794">MDELVSLTYRSRVRLADPVADIVQIMRASRVRNLRLGITGILLYNGVHFVQTIEGPRSACDELFRLISADLRHQEILAFDLEPITSRRFPDWSMRIVSRKELRALAPDLERLDLSGPEDVAELHRTIAARLSKGDADASG</sequence>